<dbReference type="OMA" id="YIYETCS"/>
<dbReference type="AlphaFoldDB" id="B4GUS9"/>
<protein>
    <submittedName>
        <fullName evidence="1">GL24142</fullName>
    </submittedName>
</protein>
<evidence type="ECO:0000313" key="1">
    <source>
        <dbReference type="EMBL" id="EDW26362.1"/>
    </source>
</evidence>
<accession>B4GUS9</accession>
<keyword evidence="2" id="KW-1185">Reference proteome</keyword>
<dbReference type="Proteomes" id="UP000008744">
    <property type="component" value="Unassembled WGS sequence"/>
</dbReference>
<sequence>MEPEPETEPGTFWTTKRASANGRLLTNFSGSDYYQCQCQCQCQCEAVVVQKQKRSYIYETCSDLTTNATEPSVACGPRFGLHVWNSCSPDRPPLPLVKAFWKRRILEGISAIPHVPRPQTLAGFQGLQGPTLLPHRGLFDVQISWVDFQEQQEERTAEELKAKRRKWRDTLFMDDLTDP</sequence>
<evidence type="ECO:0000313" key="2">
    <source>
        <dbReference type="Proteomes" id="UP000008744"/>
    </source>
</evidence>
<name>B4GUS9_DROPE</name>
<dbReference type="HOGENOM" id="CLU_1526805_0_0_1"/>
<gene>
    <name evidence="1" type="primary">Dper\GL24142</name>
    <name evidence="1" type="ORF">Dper_GL24142</name>
</gene>
<reference evidence="1 2" key="1">
    <citation type="journal article" date="2007" name="Nature">
        <title>Evolution of genes and genomes on the Drosophila phylogeny.</title>
        <authorList>
            <consortium name="Drosophila 12 Genomes Consortium"/>
            <person name="Clark A.G."/>
            <person name="Eisen M.B."/>
            <person name="Smith D.R."/>
            <person name="Bergman C.M."/>
            <person name="Oliver B."/>
            <person name="Markow T.A."/>
            <person name="Kaufman T.C."/>
            <person name="Kellis M."/>
            <person name="Gelbart W."/>
            <person name="Iyer V.N."/>
            <person name="Pollard D.A."/>
            <person name="Sackton T.B."/>
            <person name="Larracuente A.M."/>
            <person name="Singh N.D."/>
            <person name="Abad J.P."/>
            <person name="Abt D.N."/>
            <person name="Adryan B."/>
            <person name="Aguade M."/>
            <person name="Akashi H."/>
            <person name="Anderson W.W."/>
            <person name="Aquadro C.F."/>
            <person name="Ardell D.H."/>
            <person name="Arguello R."/>
            <person name="Artieri C.G."/>
            <person name="Barbash D.A."/>
            <person name="Barker D."/>
            <person name="Barsanti P."/>
            <person name="Batterham P."/>
            <person name="Batzoglou S."/>
            <person name="Begun D."/>
            <person name="Bhutkar A."/>
            <person name="Blanco E."/>
            <person name="Bosak S.A."/>
            <person name="Bradley R.K."/>
            <person name="Brand A.D."/>
            <person name="Brent M.R."/>
            <person name="Brooks A.N."/>
            <person name="Brown R.H."/>
            <person name="Butlin R.K."/>
            <person name="Caggese C."/>
            <person name="Calvi B.R."/>
            <person name="Bernardo de Carvalho A."/>
            <person name="Caspi A."/>
            <person name="Castrezana S."/>
            <person name="Celniker S.E."/>
            <person name="Chang J.L."/>
            <person name="Chapple C."/>
            <person name="Chatterji S."/>
            <person name="Chinwalla A."/>
            <person name="Civetta A."/>
            <person name="Clifton S.W."/>
            <person name="Comeron J.M."/>
            <person name="Costello J.C."/>
            <person name="Coyne J.A."/>
            <person name="Daub J."/>
            <person name="David R.G."/>
            <person name="Delcher A.L."/>
            <person name="Delehaunty K."/>
            <person name="Do C.B."/>
            <person name="Ebling H."/>
            <person name="Edwards K."/>
            <person name="Eickbush T."/>
            <person name="Evans J.D."/>
            <person name="Filipski A."/>
            <person name="Findeiss S."/>
            <person name="Freyhult E."/>
            <person name="Fulton L."/>
            <person name="Fulton R."/>
            <person name="Garcia A.C."/>
            <person name="Gardiner A."/>
            <person name="Garfield D.A."/>
            <person name="Garvin B.E."/>
            <person name="Gibson G."/>
            <person name="Gilbert D."/>
            <person name="Gnerre S."/>
            <person name="Godfrey J."/>
            <person name="Good R."/>
            <person name="Gotea V."/>
            <person name="Gravely B."/>
            <person name="Greenberg A.J."/>
            <person name="Griffiths-Jones S."/>
            <person name="Gross S."/>
            <person name="Guigo R."/>
            <person name="Gustafson E.A."/>
            <person name="Haerty W."/>
            <person name="Hahn M.W."/>
            <person name="Halligan D.L."/>
            <person name="Halpern A.L."/>
            <person name="Halter G.M."/>
            <person name="Han M.V."/>
            <person name="Heger A."/>
            <person name="Hillier L."/>
            <person name="Hinrichs A.S."/>
            <person name="Holmes I."/>
            <person name="Hoskins R.A."/>
            <person name="Hubisz M.J."/>
            <person name="Hultmark D."/>
            <person name="Huntley M.A."/>
            <person name="Jaffe D.B."/>
            <person name="Jagadeeshan S."/>
            <person name="Jeck W.R."/>
            <person name="Johnson J."/>
            <person name="Jones C.D."/>
            <person name="Jordan W.C."/>
            <person name="Karpen G.H."/>
            <person name="Kataoka E."/>
            <person name="Keightley P.D."/>
            <person name="Kheradpour P."/>
            <person name="Kirkness E.F."/>
            <person name="Koerich L.B."/>
            <person name="Kristiansen K."/>
            <person name="Kudrna D."/>
            <person name="Kulathinal R.J."/>
            <person name="Kumar S."/>
            <person name="Kwok R."/>
            <person name="Lander E."/>
            <person name="Langley C.H."/>
            <person name="Lapoint R."/>
            <person name="Lazzaro B.P."/>
            <person name="Lee S.J."/>
            <person name="Levesque L."/>
            <person name="Li R."/>
            <person name="Lin C.F."/>
            <person name="Lin M.F."/>
            <person name="Lindblad-Toh K."/>
            <person name="Llopart A."/>
            <person name="Long M."/>
            <person name="Low L."/>
            <person name="Lozovsky E."/>
            <person name="Lu J."/>
            <person name="Luo M."/>
            <person name="Machado C.A."/>
            <person name="Makalowski W."/>
            <person name="Marzo M."/>
            <person name="Matsuda M."/>
            <person name="Matzkin L."/>
            <person name="McAllister B."/>
            <person name="McBride C.S."/>
            <person name="McKernan B."/>
            <person name="McKernan K."/>
            <person name="Mendez-Lago M."/>
            <person name="Minx P."/>
            <person name="Mollenhauer M.U."/>
            <person name="Montooth K."/>
            <person name="Mount S.M."/>
            <person name="Mu X."/>
            <person name="Myers E."/>
            <person name="Negre B."/>
            <person name="Newfeld S."/>
            <person name="Nielsen R."/>
            <person name="Noor M.A."/>
            <person name="O'Grady P."/>
            <person name="Pachter L."/>
            <person name="Papaceit M."/>
            <person name="Parisi M.J."/>
            <person name="Parisi M."/>
            <person name="Parts L."/>
            <person name="Pedersen J.S."/>
            <person name="Pesole G."/>
            <person name="Phillippy A.M."/>
            <person name="Ponting C.P."/>
            <person name="Pop M."/>
            <person name="Porcelli D."/>
            <person name="Powell J.R."/>
            <person name="Prohaska S."/>
            <person name="Pruitt K."/>
            <person name="Puig M."/>
            <person name="Quesneville H."/>
            <person name="Ram K.R."/>
            <person name="Rand D."/>
            <person name="Rasmussen M.D."/>
            <person name="Reed L.K."/>
            <person name="Reenan R."/>
            <person name="Reily A."/>
            <person name="Remington K.A."/>
            <person name="Rieger T.T."/>
            <person name="Ritchie M.G."/>
            <person name="Robin C."/>
            <person name="Rogers Y.H."/>
            <person name="Rohde C."/>
            <person name="Rozas J."/>
            <person name="Rubenfield M.J."/>
            <person name="Ruiz A."/>
            <person name="Russo S."/>
            <person name="Salzberg S.L."/>
            <person name="Sanchez-Gracia A."/>
            <person name="Saranga D.J."/>
            <person name="Sato H."/>
            <person name="Schaeffer S.W."/>
            <person name="Schatz M.C."/>
            <person name="Schlenke T."/>
            <person name="Schwartz R."/>
            <person name="Segarra C."/>
            <person name="Singh R.S."/>
            <person name="Sirot L."/>
            <person name="Sirota M."/>
            <person name="Sisneros N.B."/>
            <person name="Smith C.D."/>
            <person name="Smith T.F."/>
            <person name="Spieth J."/>
            <person name="Stage D.E."/>
            <person name="Stark A."/>
            <person name="Stephan W."/>
            <person name="Strausberg R.L."/>
            <person name="Strempel S."/>
            <person name="Sturgill D."/>
            <person name="Sutton G."/>
            <person name="Sutton G.G."/>
            <person name="Tao W."/>
            <person name="Teichmann S."/>
            <person name="Tobari Y.N."/>
            <person name="Tomimura Y."/>
            <person name="Tsolas J.M."/>
            <person name="Valente V.L."/>
            <person name="Venter E."/>
            <person name="Venter J.C."/>
            <person name="Vicario S."/>
            <person name="Vieira F.G."/>
            <person name="Vilella A.J."/>
            <person name="Villasante A."/>
            <person name="Walenz B."/>
            <person name="Wang J."/>
            <person name="Wasserman M."/>
            <person name="Watts T."/>
            <person name="Wilson D."/>
            <person name="Wilson R.K."/>
            <person name="Wing R.A."/>
            <person name="Wolfner M.F."/>
            <person name="Wong A."/>
            <person name="Wong G.K."/>
            <person name="Wu C.I."/>
            <person name="Wu G."/>
            <person name="Yamamoto D."/>
            <person name="Yang H.P."/>
            <person name="Yang S.P."/>
            <person name="Yorke J.A."/>
            <person name="Yoshida K."/>
            <person name="Zdobnov E."/>
            <person name="Zhang P."/>
            <person name="Zhang Y."/>
            <person name="Zimin A.V."/>
            <person name="Baldwin J."/>
            <person name="Abdouelleil A."/>
            <person name="Abdulkadir J."/>
            <person name="Abebe A."/>
            <person name="Abera B."/>
            <person name="Abreu J."/>
            <person name="Acer S.C."/>
            <person name="Aftuck L."/>
            <person name="Alexander A."/>
            <person name="An P."/>
            <person name="Anderson E."/>
            <person name="Anderson S."/>
            <person name="Arachi H."/>
            <person name="Azer M."/>
            <person name="Bachantsang P."/>
            <person name="Barry A."/>
            <person name="Bayul T."/>
            <person name="Berlin A."/>
            <person name="Bessette D."/>
            <person name="Bloom T."/>
            <person name="Blye J."/>
            <person name="Boguslavskiy L."/>
            <person name="Bonnet C."/>
            <person name="Boukhgalter B."/>
            <person name="Bourzgui I."/>
            <person name="Brown A."/>
            <person name="Cahill P."/>
            <person name="Channer S."/>
            <person name="Cheshatsang Y."/>
            <person name="Chuda L."/>
            <person name="Citroen M."/>
            <person name="Collymore A."/>
            <person name="Cooke P."/>
            <person name="Costello M."/>
            <person name="D'Aco K."/>
            <person name="Daza R."/>
            <person name="De Haan G."/>
            <person name="DeGray S."/>
            <person name="DeMaso C."/>
            <person name="Dhargay N."/>
            <person name="Dooley K."/>
            <person name="Dooley E."/>
            <person name="Doricent M."/>
            <person name="Dorje P."/>
            <person name="Dorjee K."/>
            <person name="Dupes A."/>
            <person name="Elong R."/>
            <person name="Falk J."/>
            <person name="Farina A."/>
            <person name="Faro S."/>
            <person name="Ferguson D."/>
            <person name="Fisher S."/>
            <person name="Foley C.D."/>
            <person name="Franke A."/>
            <person name="Friedrich D."/>
            <person name="Gadbois L."/>
            <person name="Gearin G."/>
            <person name="Gearin C.R."/>
            <person name="Giannoukos G."/>
            <person name="Goode T."/>
            <person name="Graham J."/>
            <person name="Grandbois E."/>
            <person name="Grewal S."/>
            <person name="Gyaltsen K."/>
            <person name="Hafez N."/>
            <person name="Hagos B."/>
            <person name="Hall J."/>
            <person name="Henson C."/>
            <person name="Hollinger A."/>
            <person name="Honan T."/>
            <person name="Huard M.D."/>
            <person name="Hughes L."/>
            <person name="Hurhula B."/>
            <person name="Husby M.E."/>
            <person name="Kamat A."/>
            <person name="Kanga B."/>
            <person name="Kashin S."/>
            <person name="Khazanovich D."/>
            <person name="Kisner P."/>
            <person name="Lance K."/>
            <person name="Lara M."/>
            <person name="Lee W."/>
            <person name="Lennon N."/>
            <person name="Letendre F."/>
            <person name="LeVine R."/>
            <person name="Lipovsky A."/>
            <person name="Liu X."/>
            <person name="Liu J."/>
            <person name="Liu S."/>
            <person name="Lokyitsang T."/>
            <person name="Lokyitsang Y."/>
            <person name="Lubonja R."/>
            <person name="Lui A."/>
            <person name="MacDonald P."/>
            <person name="Magnisalis V."/>
            <person name="Maru K."/>
            <person name="Matthews C."/>
            <person name="McCusker W."/>
            <person name="McDonough S."/>
            <person name="Mehta T."/>
            <person name="Meldrim J."/>
            <person name="Meneus L."/>
            <person name="Mihai O."/>
            <person name="Mihalev A."/>
            <person name="Mihova T."/>
            <person name="Mittelman R."/>
            <person name="Mlenga V."/>
            <person name="Montmayeur A."/>
            <person name="Mulrain L."/>
            <person name="Navidi A."/>
            <person name="Naylor J."/>
            <person name="Negash T."/>
            <person name="Nguyen T."/>
            <person name="Nguyen N."/>
            <person name="Nicol R."/>
            <person name="Norbu C."/>
            <person name="Norbu N."/>
            <person name="Novod N."/>
            <person name="O'Neill B."/>
            <person name="Osman S."/>
            <person name="Markiewicz E."/>
            <person name="Oyono O.L."/>
            <person name="Patti C."/>
            <person name="Phunkhang P."/>
            <person name="Pierre F."/>
            <person name="Priest M."/>
            <person name="Raghuraman S."/>
            <person name="Rege F."/>
            <person name="Reyes R."/>
            <person name="Rise C."/>
            <person name="Rogov P."/>
            <person name="Ross K."/>
            <person name="Ryan E."/>
            <person name="Settipalli S."/>
            <person name="Shea T."/>
            <person name="Sherpa N."/>
            <person name="Shi L."/>
            <person name="Shih D."/>
            <person name="Sparrow T."/>
            <person name="Spaulding J."/>
            <person name="Stalker J."/>
            <person name="Stange-Thomann N."/>
            <person name="Stavropoulos S."/>
            <person name="Stone C."/>
            <person name="Strader C."/>
            <person name="Tesfaye S."/>
            <person name="Thomson T."/>
            <person name="Thoulutsang Y."/>
            <person name="Thoulutsang D."/>
            <person name="Topham K."/>
            <person name="Topping I."/>
            <person name="Tsamla T."/>
            <person name="Vassiliev H."/>
            <person name="Vo A."/>
            <person name="Wangchuk T."/>
            <person name="Wangdi T."/>
            <person name="Weiand M."/>
            <person name="Wilkinson J."/>
            <person name="Wilson A."/>
            <person name="Yadav S."/>
            <person name="Young G."/>
            <person name="Yu Q."/>
            <person name="Zembek L."/>
            <person name="Zhong D."/>
            <person name="Zimmer A."/>
            <person name="Zwirko Z."/>
            <person name="Jaffe D.B."/>
            <person name="Alvarez P."/>
            <person name="Brockman W."/>
            <person name="Butler J."/>
            <person name="Chin C."/>
            <person name="Gnerre S."/>
            <person name="Grabherr M."/>
            <person name="Kleber M."/>
            <person name="Mauceli E."/>
            <person name="MacCallum I."/>
        </authorList>
    </citation>
    <scope>NUCLEOTIDE SEQUENCE [LARGE SCALE GENOMIC DNA]</scope>
    <source>
        <strain evidence="2">MSH-3 / Tucson 14011-0111.49</strain>
    </source>
</reference>
<organism evidence="2">
    <name type="scientific">Drosophila persimilis</name>
    <name type="common">Fruit fly</name>
    <dbReference type="NCBI Taxonomy" id="7234"/>
    <lineage>
        <taxon>Eukaryota</taxon>
        <taxon>Metazoa</taxon>
        <taxon>Ecdysozoa</taxon>
        <taxon>Arthropoda</taxon>
        <taxon>Hexapoda</taxon>
        <taxon>Insecta</taxon>
        <taxon>Pterygota</taxon>
        <taxon>Neoptera</taxon>
        <taxon>Endopterygota</taxon>
        <taxon>Diptera</taxon>
        <taxon>Brachycera</taxon>
        <taxon>Muscomorpha</taxon>
        <taxon>Ephydroidea</taxon>
        <taxon>Drosophilidae</taxon>
        <taxon>Drosophila</taxon>
        <taxon>Sophophora</taxon>
    </lineage>
</organism>
<dbReference type="EMBL" id="CH479191">
    <property type="protein sequence ID" value="EDW26362.1"/>
    <property type="molecule type" value="Genomic_DNA"/>
</dbReference>
<proteinExistence type="predicted"/>